<dbReference type="Proteomes" id="UP000612362">
    <property type="component" value="Unassembled WGS sequence"/>
</dbReference>
<dbReference type="Gene3D" id="3.40.50.720">
    <property type="entry name" value="NAD(P)-binding Rossmann-like Domain"/>
    <property type="match status" value="1"/>
</dbReference>
<accession>A0A8J3I2I9</accession>
<evidence type="ECO:0000259" key="2">
    <source>
        <dbReference type="Pfam" id="PF03807"/>
    </source>
</evidence>
<evidence type="ECO:0000256" key="1">
    <source>
        <dbReference type="ARBA" id="ARBA00023002"/>
    </source>
</evidence>
<dbReference type="InterPro" id="IPR028939">
    <property type="entry name" value="P5C_Rdtase_cat_N"/>
</dbReference>
<name>A0A8J3I2I9_9CHLR</name>
<dbReference type="PANTHER" id="PTHR14239:SF10">
    <property type="entry name" value="REDUCTASE"/>
    <property type="match status" value="1"/>
</dbReference>
<dbReference type="PANTHER" id="PTHR14239">
    <property type="entry name" value="DUDULIN-RELATED"/>
    <property type="match status" value="1"/>
</dbReference>
<dbReference type="EMBL" id="BNJF01000003">
    <property type="protein sequence ID" value="GHO47586.1"/>
    <property type="molecule type" value="Genomic_DNA"/>
</dbReference>
<protein>
    <submittedName>
        <fullName evidence="3">NADP oxidoreductase</fullName>
    </submittedName>
</protein>
<evidence type="ECO:0000313" key="4">
    <source>
        <dbReference type="Proteomes" id="UP000612362"/>
    </source>
</evidence>
<comment type="caution">
    <text evidence="3">The sequence shown here is derived from an EMBL/GenBank/DDBJ whole genome shotgun (WGS) entry which is preliminary data.</text>
</comment>
<gene>
    <name evidence="3" type="ORF">KSX_57490</name>
</gene>
<evidence type="ECO:0000313" key="3">
    <source>
        <dbReference type="EMBL" id="GHO47586.1"/>
    </source>
</evidence>
<dbReference type="AlphaFoldDB" id="A0A8J3I2I9"/>
<keyword evidence="4" id="KW-1185">Reference proteome</keyword>
<dbReference type="GO" id="GO:0016491">
    <property type="term" value="F:oxidoreductase activity"/>
    <property type="evidence" value="ECO:0007669"/>
    <property type="project" value="UniProtKB-KW"/>
</dbReference>
<reference evidence="3" key="1">
    <citation type="submission" date="2020-10" db="EMBL/GenBank/DDBJ databases">
        <title>Taxonomic study of unclassified bacteria belonging to the class Ktedonobacteria.</title>
        <authorList>
            <person name="Yabe S."/>
            <person name="Wang C.M."/>
            <person name="Zheng Y."/>
            <person name="Sakai Y."/>
            <person name="Cavaletti L."/>
            <person name="Monciardini P."/>
            <person name="Donadio S."/>
        </authorList>
    </citation>
    <scope>NUCLEOTIDE SEQUENCE</scope>
    <source>
        <strain evidence="3">SOSP1-1</strain>
    </source>
</reference>
<dbReference type="SUPFAM" id="SSF51735">
    <property type="entry name" value="NAD(P)-binding Rossmann-fold domains"/>
    <property type="match status" value="1"/>
</dbReference>
<keyword evidence="1" id="KW-0560">Oxidoreductase</keyword>
<proteinExistence type="predicted"/>
<dbReference type="RefSeq" id="WP_220196847.1">
    <property type="nucleotide sequence ID" value="NZ_BNJF01000003.1"/>
</dbReference>
<sequence>MPERRIAILGAGPVGSTLGHKWARAGHTVAFGVKDPSSERAQSLRAHLGEHVLIGSPADALAMSDIAVLAVPGEVVEELVTTHAHLLDHKIVIEAANKLPHIQKTLSTKKWADHEPLTSLSTLQAHAPHAQVYRAFNSYGWEPFADPLYQGVQADLFYCGPEGEARTVVEQLITEVGLCPVRLGDVDQVEVVDDVLRLWVTLALLQGKGRDQVALKVLTR</sequence>
<dbReference type="InterPro" id="IPR051267">
    <property type="entry name" value="STEAP_metalloreductase"/>
</dbReference>
<organism evidence="3 4">
    <name type="scientific">Ktedonospora formicarum</name>
    <dbReference type="NCBI Taxonomy" id="2778364"/>
    <lineage>
        <taxon>Bacteria</taxon>
        <taxon>Bacillati</taxon>
        <taxon>Chloroflexota</taxon>
        <taxon>Ktedonobacteria</taxon>
        <taxon>Ktedonobacterales</taxon>
        <taxon>Ktedonobacteraceae</taxon>
        <taxon>Ktedonospora</taxon>
    </lineage>
</organism>
<dbReference type="Pfam" id="PF03807">
    <property type="entry name" value="F420_oxidored"/>
    <property type="match status" value="1"/>
</dbReference>
<feature type="domain" description="Pyrroline-5-carboxylate reductase catalytic N-terminal" evidence="2">
    <location>
        <begin position="5"/>
        <end position="97"/>
    </location>
</feature>
<dbReference type="InterPro" id="IPR036291">
    <property type="entry name" value="NAD(P)-bd_dom_sf"/>
</dbReference>